<feature type="compositionally biased region" description="Acidic residues" evidence="1">
    <location>
        <begin position="1"/>
        <end position="10"/>
    </location>
</feature>
<organism evidence="2 3">
    <name type="scientific">Fusarium pseudocircinatum</name>
    <dbReference type="NCBI Taxonomy" id="56676"/>
    <lineage>
        <taxon>Eukaryota</taxon>
        <taxon>Fungi</taxon>
        <taxon>Dikarya</taxon>
        <taxon>Ascomycota</taxon>
        <taxon>Pezizomycotina</taxon>
        <taxon>Sordariomycetes</taxon>
        <taxon>Hypocreomycetidae</taxon>
        <taxon>Hypocreales</taxon>
        <taxon>Nectriaceae</taxon>
        <taxon>Fusarium</taxon>
        <taxon>Fusarium fujikuroi species complex</taxon>
    </lineage>
</organism>
<feature type="compositionally biased region" description="Basic and acidic residues" evidence="1">
    <location>
        <begin position="11"/>
        <end position="24"/>
    </location>
</feature>
<name>A0A8H5P935_9HYPO</name>
<gene>
    <name evidence="2" type="ORF">FPCIR_5671</name>
</gene>
<proteinExistence type="predicted"/>
<dbReference type="Proteomes" id="UP000546213">
    <property type="component" value="Unassembled WGS sequence"/>
</dbReference>
<comment type="caution">
    <text evidence="2">The sequence shown here is derived from an EMBL/GenBank/DDBJ whole genome shotgun (WGS) entry which is preliminary data.</text>
</comment>
<sequence length="140" mass="16556">MLSEENESVLEESRRNYDSEDANHARQASKLTYWHQWQLQSVPQRQPHKQPPIVSQRLGMRQRLRHQGVFKHLYILRRSRENALKFQVLENKSQHTGFGINHESRGRKNPASEGTNARQLGFPEDVWAILTMQVTTRREE</sequence>
<reference evidence="2 3" key="1">
    <citation type="submission" date="2020-05" db="EMBL/GenBank/DDBJ databases">
        <title>Identification and distribution of gene clusters putatively required for synthesis of sphingolipid metabolism inhibitors in phylogenetically diverse species of the filamentous fungus Fusarium.</title>
        <authorList>
            <person name="Kim H.-S."/>
            <person name="Busman M."/>
            <person name="Brown D.W."/>
            <person name="Divon H."/>
            <person name="Uhlig S."/>
            <person name="Proctor R.H."/>
        </authorList>
    </citation>
    <scope>NUCLEOTIDE SEQUENCE [LARGE SCALE GENOMIC DNA]</scope>
    <source>
        <strain evidence="2 3">NRRL 36939</strain>
    </source>
</reference>
<feature type="region of interest" description="Disordered" evidence="1">
    <location>
        <begin position="97"/>
        <end position="118"/>
    </location>
</feature>
<feature type="region of interest" description="Disordered" evidence="1">
    <location>
        <begin position="1"/>
        <end position="24"/>
    </location>
</feature>
<keyword evidence="3" id="KW-1185">Reference proteome</keyword>
<protein>
    <submittedName>
        <fullName evidence="2">Uncharacterized protein</fullName>
    </submittedName>
</protein>
<dbReference type="AlphaFoldDB" id="A0A8H5P935"/>
<evidence type="ECO:0000313" key="2">
    <source>
        <dbReference type="EMBL" id="KAF5592350.1"/>
    </source>
</evidence>
<accession>A0A8H5P935</accession>
<evidence type="ECO:0000256" key="1">
    <source>
        <dbReference type="SAM" id="MobiDB-lite"/>
    </source>
</evidence>
<dbReference type="EMBL" id="JAAOAS010000120">
    <property type="protein sequence ID" value="KAF5592350.1"/>
    <property type="molecule type" value="Genomic_DNA"/>
</dbReference>
<evidence type="ECO:0000313" key="3">
    <source>
        <dbReference type="Proteomes" id="UP000546213"/>
    </source>
</evidence>